<dbReference type="Proteomes" id="UP000706039">
    <property type="component" value="Unassembled WGS sequence"/>
</dbReference>
<reference evidence="7 8" key="1">
    <citation type="submission" date="2021-08" db="EMBL/GenBank/DDBJ databases">
        <authorList>
            <person name="Tuo L."/>
        </authorList>
    </citation>
    <scope>NUCLEOTIDE SEQUENCE [LARGE SCALE GENOMIC DNA]</scope>
    <source>
        <strain evidence="7 8">JCM 31229</strain>
    </source>
</reference>
<sequence length="476" mass="50151">MAMMKTAEGLGAKITGDFFERDVETVAHDLVGVSVLVDGVGGTIVETEAYAPNDPAAHSYNGPTLRNAAMFGPADRAGIMWSDAPPHEQDGDHAARDLHAALIAAHIDGPLVLIGHSLGGPYIMNYTRQFGSNAKGLVFVDASHPDQIRKLAAPGTTPKPPELPAFMYLLAKLSWTGAARLIDLPGDPDESTAVTAARNAYLGHSIKGAVAEISALETTLAQGGRLRSLGDRPLVVLTAMKPYSAGALAEENLTASQGAARQQRWLQLHRDEASWSSRSRHESLSDAGHYIQNDRPDAVIRAASGRSSKPCARQPISRKVIPLVERPARGESARVPPIQSSEQSMNADAHRQTGWGVSTDNPPGACADGPAFPGDRMPLKSTTGLERLLVLSFQSMITRSRSAAPISARPHLQATAVDMASAKALRPSVTQNDPPGQRSISSPPMAGPDALPANRSPPQTAATLPPGPILTASSIT</sequence>
<dbReference type="SUPFAM" id="SSF53474">
    <property type="entry name" value="alpha/beta-Hydrolases"/>
    <property type="match status" value="1"/>
</dbReference>
<evidence type="ECO:0000256" key="2">
    <source>
        <dbReference type="ARBA" id="ARBA00022763"/>
    </source>
</evidence>
<dbReference type="Gene3D" id="3.10.300.10">
    <property type="entry name" value="Methylpurine-DNA glycosylase (MPG)"/>
    <property type="match status" value="1"/>
</dbReference>
<dbReference type="InterPro" id="IPR029058">
    <property type="entry name" value="AB_hydrolase_fold"/>
</dbReference>
<protein>
    <submittedName>
        <fullName evidence="7">DNA-3-methyladenine glycosylase</fullName>
        <ecNumber evidence="7">3.2.2.-</ecNumber>
    </submittedName>
</protein>
<evidence type="ECO:0000313" key="7">
    <source>
        <dbReference type="EMBL" id="MBY8823455.1"/>
    </source>
</evidence>
<keyword evidence="2" id="KW-0227">DNA damage</keyword>
<comment type="similarity">
    <text evidence="1">Belongs to the DNA glycosylase MPG family.</text>
</comment>
<dbReference type="Gene3D" id="3.40.50.1820">
    <property type="entry name" value="alpha/beta hydrolase"/>
    <property type="match status" value="1"/>
</dbReference>
<evidence type="ECO:0000256" key="5">
    <source>
        <dbReference type="SAM" id="MobiDB-lite"/>
    </source>
</evidence>
<keyword evidence="7" id="KW-0326">Glycosidase</keyword>
<evidence type="ECO:0000256" key="3">
    <source>
        <dbReference type="ARBA" id="ARBA00022801"/>
    </source>
</evidence>
<evidence type="ECO:0000256" key="4">
    <source>
        <dbReference type="ARBA" id="ARBA00023204"/>
    </source>
</evidence>
<keyword evidence="8" id="KW-1185">Reference proteome</keyword>
<dbReference type="Pfam" id="PF02245">
    <property type="entry name" value="Pur_DNA_glyco"/>
    <property type="match status" value="1"/>
</dbReference>
<keyword evidence="4" id="KW-0234">DNA repair</keyword>
<dbReference type="InterPro" id="IPR036995">
    <property type="entry name" value="MPG_sf"/>
</dbReference>
<name>A0ABS7PRZ9_9SPHN</name>
<dbReference type="EMBL" id="JAINVV010000006">
    <property type="protein sequence ID" value="MBY8823455.1"/>
    <property type="molecule type" value="Genomic_DNA"/>
</dbReference>
<dbReference type="Pfam" id="PF12697">
    <property type="entry name" value="Abhydrolase_6"/>
    <property type="match status" value="1"/>
</dbReference>
<evidence type="ECO:0000313" key="8">
    <source>
        <dbReference type="Proteomes" id="UP000706039"/>
    </source>
</evidence>
<comment type="caution">
    <text evidence="7">The sequence shown here is derived from an EMBL/GenBank/DDBJ whole genome shotgun (WGS) entry which is preliminary data.</text>
</comment>
<dbReference type="GO" id="GO:0016798">
    <property type="term" value="F:hydrolase activity, acting on glycosyl bonds"/>
    <property type="evidence" value="ECO:0007669"/>
    <property type="project" value="UniProtKB-KW"/>
</dbReference>
<dbReference type="SUPFAM" id="SSF50486">
    <property type="entry name" value="FMT C-terminal domain-like"/>
    <property type="match status" value="1"/>
</dbReference>
<dbReference type="InterPro" id="IPR000073">
    <property type="entry name" value="AB_hydrolase_1"/>
</dbReference>
<feature type="region of interest" description="Disordered" evidence="5">
    <location>
        <begin position="425"/>
        <end position="476"/>
    </location>
</feature>
<dbReference type="EC" id="3.2.2.-" evidence="7"/>
<feature type="compositionally biased region" description="Polar residues" evidence="5">
    <location>
        <begin position="428"/>
        <end position="442"/>
    </location>
</feature>
<evidence type="ECO:0000259" key="6">
    <source>
        <dbReference type="Pfam" id="PF12697"/>
    </source>
</evidence>
<dbReference type="InterPro" id="IPR003180">
    <property type="entry name" value="MPG"/>
</dbReference>
<keyword evidence="3 7" id="KW-0378">Hydrolase</keyword>
<organism evidence="7 8">
    <name type="scientific">Sphingomonas colocasiae</name>
    <dbReference type="NCBI Taxonomy" id="1848973"/>
    <lineage>
        <taxon>Bacteria</taxon>
        <taxon>Pseudomonadati</taxon>
        <taxon>Pseudomonadota</taxon>
        <taxon>Alphaproteobacteria</taxon>
        <taxon>Sphingomonadales</taxon>
        <taxon>Sphingomonadaceae</taxon>
        <taxon>Sphingomonas</taxon>
    </lineage>
</organism>
<feature type="domain" description="AB hydrolase-1" evidence="6">
    <location>
        <begin position="87"/>
        <end position="302"/>
    </location>
</feature>
<accession>A0ABS7PRZ9</accession>
<proteinExistence type="inferred from homology"/>
<gene>
    <name evidence="7" type="ORF">K7G82_14215</name>
</gene>
<dbReference type="InterPro" id="IPR011034">
    <property type="entry name" value="Formyl_transferase-like_C_sf"/>
</dbReference>
<evidence type="ECO:0000256" key="1">
    <source>
        <dbReference type="ARBA" id="ARBA00009232"/>
    </source>
</evidence>